<dbReference type="InterPro" id="IPR000326">
    <property type="entry name" value="PAP2/HPO"/>
</dbReference>
<sequence length="410" mass="43814">MQKQVFWLGLGLFVAWMGVSLAQAKSWIATPSPALERSLSQLPQTPYTPLEWATLDELERLELLAVQTQMLNPPRTARALALLSVAANDTLAALAQRPGADANVAVAAAAREVMLYLHPTFPNFKDAVRGAARDFYQAAAQAGASPQSLLASSETGRQIGMQVVAFARKDGANRQVIPEYPKAAPGVWELTLGYTAVEPGWGNLVPIGISNAQLARATPPPAWDSPEFAQDRAAFWQKQQQLTDRDKAIADKWAGDGGTVTPAGLWQEAVVAMLKDRQVGAEGAVAVLTPLNIAMHNAFIACWRDKFAYYVARPNQWVKTLDPKWAPYLRTPKFPAYPSGHSTISGAAATVLSALLPDAAATFAAMAKEASDSRIGAGIHWFLDGSGGLDLGERVGQQVLEAGGVVHAGN</sequence>
<keyword evidence="3" id="KW-1185">Reference proteome</keyword>
<dbReference type="Gene3D" id="1.10.606.20">
    <property type="match status" value="1"/>
</dbReference>
<dbReference type="InterPro" id="IPR036938">
    <property type="entry name" value="PAP2/HPO_sf"/>
</dbReference>
<proteinExistence type="predicted"/>
<dbReference type="EMBL" id="QWLB01000023">
    <property type="protein sequence ID" value="RIH92225.1"/>
    <property type="molecule type" value="Genomic_DNA"/>
</dbReference>
<reference evidence="2 3" key="1">
    <citation type="submission" date="2018-08" db="EMBL/GenBank/DDBJ databases">
        <title>Meiothermus granaticius genome AF-68 sequencing project.</title>
        <authorList>
            <person name="Da Costa M.S."/>
            <person name="Albuquerque L."/>
            <person name="Raposo P."/>
            <person name="Froufe H.J.C."/>
            <person name="Barroso C.S."/>
            <person name="Egas C."/>
        </authorList>
    </citation>
    <scope>NUCLEOTIDE SEQUENCE [LARGE SCALE GENOMIC DNA]</scope>
    <source>
        <strain evidence="2 3">AF-68</strain>
    </source>
</reference>
<evidence type="ECO:0000313" key="2">
    <source>
        <dbReference type="EMBL" id="RIH92225.1"/>
    </source>
</evidence>
<accession>A0A399F952</accession>
<dbReference type="Proteomes" id="UP000266178">
    <property type="component" value="Unassembled WGS sequence"/>
</dbReference>
<dbReference type="SUPFAM" id="SSF48317">
    <property type="entry name" value="Acid phosphatase/Vanadium-dependent haloperoxidase"/>
    <property type="match status" value="1"/>
</dbReference>
<evidence type="ECO:0000259" key="1">
    <source>
        <dbReference type="Pfam" id="PF01569"/>
    </source>
</evidence>
<dbReference type="PANTHER" id="PTHR34599:SF1">
    <property type="entry name" value="PHOSPHATIDIC ACID PHOSPHATASE TYPE 2_HALOPEROXIDASE DOMAIN-CONTAINING PROTEIN"/>
    <property type="match status" value="1"/>
</dbReference>
<dbReference type="PANTHER" id="PTHR34599">
    <property type="entry name" value="PEROXIDASE-RELATED"/>
    <property type="match status" value="1"/>
</dbReference>
<dbReference type="InterPro" id="IPR052559">
    <property type="entry name" value="V-haloperoxidase"/>
</dbReference>
<dbReference type="RefSeq" id="WP_240631309.1">
    <property type="nucleotide sequence ID" value="NZ_BJXM01000001.1"/>
</dbReference>
<protein>
    <submittedName>
        <fullName evidence="2">PAP2 superfamily protein</fullName>
    </submittedName>
</protein>
<dbReference type="Pfam" id="PF01569">
    <property type="entry name" value="PAP2"/>
    <property type="match status" value="1"/>
</dbReference>
<evidence type="ECO:0000313" key="3">
    <source>
        <dbReference type="Proteomes" id="UP000266178"/>
    </source>
</evidence>
<feature type="domain" description="Phosphatidic acid phosphatase type 2/haloperoxidase" evidence="1">
    <location>
        <begin position="301"/>
        <end position="394"/>
    </location>
</feature>
<organism evidence="2 3">
    <name type="scientific">Meiothermus granaticius NBRC 107808</name>
    <dbReference type="NCBI Taxonomy" id="1227551"/>
    <lineage>
        <taxon>Bacteria</taxon>
        <taxon>Thermotogati</taxon>
        <taxon>Deinococcota</taxon>
        <taxon>Deinococci</taxon>
        <taxon>Thermales</taxon>
        <taxon>Thermaceae</taxon>
        <taxon>Meiothermus</taxon>
    </lineage>
</organism>
<gene>
    <name evidence="2" type="ORF">Mgrana_01894</name>
</gene>
<dbReference type="CDD" id="cd03398">
    <property type="entry name" value="PAP2_haloperoxidase"/>
    <property type="match status" value="1"/>
</dbReference>
<comment type="caution">
    <text evidence="2">The sequence shown here is derived from an EMBL/GenBank/DDBJ whole genome shotgun (WGS) entry which is preliminary data.</text>
</comment>
<dbReference type="AlphaFoldDB" id="A0A399F952"/>
<name>A0A399F952_9DEIN</name>